<evidence type="ECO:0000313" key="4">
    <source>
        <dbReference type="EMBL" id="CDI75149.1"/>
    </source>
</evidence>
<dbReference type="SUPFAM" id="SSF49785">
    <property type="entry name" value="Galactose-binding domain-like"/>
    <property type="match status" value="1"/>
</dbReference>
<dbReference type="InterPro" id="IPR010400">
    <property type="entry name" value="PITH_dom"/>
</dbReference>
<sequence>MGLPQPQDRLSQSEFTEIHDALDITGSVALNVRQPVGAQTAPRAASAAASGSADAGHTAQPDVLKTTGEQNPSTCADANTEEEPKPTGEVGPETQETKGQPTERKEADKEGGTQPSTLAATAAPCVAAVPAPGAEVATLQQILRTKDCNLALVSDVDEQLLLNISFKQPIRLASFSILATTPPQGFPTEADAEDSVSAPMVVKVYCNKSTLNFCGVVDEVCAFSVSLKPEDVLTGRRIALPGSKFHMCSSAQFFIQENQAGASYTFLNRLVFYGVAHKRYS</sequence>
<evidence type="ECO:0000256" key="2">
    <source>
        <dbReference type="SAM" id="MobiDB-lite"/>
    </source>
</evidence>
<dbReference type="AlphaFoldDB" id="U6G972"/>
<protein>
    <recommendedName>
        <fullName evidence="3">PITH domain-containing protein</fullName>
    </recommendedName>
</protein>
<gene>
    <name evidence="4" type="ORF">EPH_0004410</name>
</gene>
<dbReference type="EMBL" id="HG690749">
    <property type="protein sequence ID" value="CDI75149.1"/>
    <property type="molecule type" value="Genomic_DNA"/>
</dbReference>
<feature type="region of interest" description="Disordered" evidence="2">
    <location>
        <begin position="37"/>
        <end position="117"/>
    </location>
</feature>
<dbReference type="Gene3D" id="2.60.120.470">
    <property type="entry name" value="PITH domain"/>
    <property type="match status" value="1"/>
</dbReference>
<comment type="similarity">
    <text evidence="1">Belongs to the PITHD1 family.</text>
</comment>
<feature type="compositionally biased region" description="Low complexity" evidence="2">
    <location>
        <begin position="37"/>
        <end position="59"/>
    </location>
</feature>
<evidence type="ECO:0000313" key="5">
    <source>
        <dbReference type="Proteomes" id="UP000018201"/>
    </source>
</evidence>
<dbReference type="OrthoDB" id="2635at2759"/>
<dbReference type="InterPro" id="IPR045099">
    <property type="entry name" value="PITH1-like"/>
</dbReference>
<feature type="domain" description="PITH" evidence="3">
    <location>
        <begin position="103"/>
        <end position="281"/>
    </location>
</feature>
<proteinExistence type="inferred from homology"/>
<reference evidence="4" key="2">
    <citation type="submission" date="2013-10" db="EMBL/GenBank/DDBJ databases">
        <authorList>
            <person name="Aslett M."/>
        </authorList>
    </citation>
    <scope>NUCLEOTIDE SEQUENCE [LARGE SCALE GENOMIC DNA]</scope>
    <source>
        <strain evidence="4">Houghton</strain>
    </source>
</reference>
<accession>U6G972</accession>
<dbReference type="PROSITE" id="PS51532">
    <property type="entry name" value="PITH"/>
    <property type="match status" value="1"/>
</dbReference>
<dbReference type="InterPro" id="IPR037047">
    <property type="entry name" value="PITH_dom_sf"/>
</dbReference>
<dbReference type="GO" id="GO:0005737">
    <property type="term" value="C:cytoplasm"/>
    <property type="evidence" value="ECO:0007669"/>
    <property type="project" value="UniProtKB-ARBA"/>
</dbReference>
<evidence type="ECO:0000259" key="3">
    <source>
        <dbReference type="PROSITE" id="PS51532"/>
    </source>
</evidence>
<name>U6G972_9EIME</name>
<dbReference type="Proteomes" id="UP000018201">
    <property type="component" value="Unassembled WGS sequence"/>
</dbReference>
<evidence type="ECO:0000256" key="1">
    <source>
        <dbReference type="ARBA" id="ARBA00025788"/>
    </source>
</evidence>
<dbReference type="InterPro" id="IPR008979">
    <property type="entry name" value="Galactose-bd-like_sf"/>
</dbReference>
<feature type="compositionally biased region" description="Basic and acidic residues" evidence="2">
    <location>
        <begin position="101"/>
        <end position="111"/>
    </location>
</feature>
<dbReference type="VEuPathDB" id="ToxoDB:EPH_0004410"/>
<dbReference type="Pfam" id="PF06201">
    <property type="entry name" value="PITH"/>
    <property type="match status" value="1"/>
</dbReference>
<reference evidence="4" key="1">
    <citation type="submission" date="2013-10" db="EMBL/GenBank/DDBJ databases">
        <title>Genomic analysis of the causative agents of coccidiosis in chickens.</title>
        <authorList>
            <person name="Reid A.J."/>
            <person name="Blake D."/>
            <person name="Billington K."/>
            <person name="Browne H."/>
            <person name="Dunn M."/>
            <person name="Hung S."/>
            <person name="Kawahara F."/>
            <person name="Miranda-Saavedra D."/>
            <person name="Mourier T."/>
            <person name="Nagra H."/>
            <person name="Otto T.D."/>
            <person name="Rawlings N."/>
            <person name="Sanchez A."/>
            <person name="Sanders M."/>
            <person name="Subramaniam C."/>
            <person name="Tay Y."/>
            <person name="Dear P."/>
            <person name="Doerig C."/>
            <person name="Gruber A."/>
            <person name="Parkinson J."/>
            <person name="Shirley M."/>
            <person name="Wan K.L."/>
            <person name="Berriman M."/>
            <person name="Tomley F."/>
            <person name="Pain A."/>
        </authorList>
    </citation>
    <scope>NUCLEOTIDE SEQUENCE [LARGE SCALE GENOMIC DNA]</scope>
    <source>
        <strain evidence="4">Houghton</strain>
    </source>
</reference>
<feature type="compositionally biased region" description="Polar residues" evidence="2">
    <location>
        <begin position="67"/>
        <end position="77"/>
    </location>
</feature>
<dbReference type="PANTHER" id="PTHR12175:SF5">
    <property type="entry name" value="OS03G0795500 PROTEIN"/>
    <property type="match status" value="1"/>
</dbReference>
<dbReference type="PANTHER" id="PTHR12175">
    <property type="entry name" value="AD039 HT014 THIOREDOXIN FAMILY TRP26"/>
    <property type="match status" value="1"/>
</dbReference>
<keyword evidence="5" id="KW-1185">Reference proteome</keyword>
<organism evidence="4 5">
    <name type="scientific">Eimeria praecox</name>
    <dbReference type="NCBI Taxonomy" id="51316"/>
    <lineage>
        <taxon>Eukaryota</taxon>
        <taxon>Sar</taxon>
        <taxon>Alveolata</taxon>
        <taxon>Apicomplexa</taxon>
        <taxon>Conoidasida</taxon>
        <taxon>Coccidia</taxon>
        <taxon>Eucoccidiorida</taxon>
        <taxon>Eimeriorina</taxon>
        <taxon>Eimeriidae</taxon>
        <taxon>Eimeria</taxon>
    </lineage>
</organism>